<comment type="caution">
    <text evidence="11">The sequence shown here is derived from an EMBL/GenBank/DDBJ whole genome shotgun (WGS) entry which is preliminary data.</text>
</comment>
<feature type="domain" description="Tripartite ATP-independent periplasmic transporters DctQ component" evidence="10">
    <location>
        <begin position="25"/>
        <end position="156"/>
    </location>
</feature>
<evidence type="ECO:0000259" key="10">
    <source>
        <dbReference type="Pfam" id="PF04290"/>
    </source>
</evidence>
<proteinExistence type="inferred from homology"/>
<comment type="subunit">
    <text evidence="9">The complex comprises the extracytoplasmic solute receptor protein and the two transmembrane proteins.</text>
</comment>
<evidence type="ECO:0000256" key="7">
    <source>
        <dbReference type="ARBA" id="ARBA00023136"/>
    </source>
</evidence>
<organism evidence="11 12">
    <name type="scientific">Vineibacter terrae</name>
    <dbReference type="NCBI Taxonomy" id="2586908"/>
    <lineage>
        <taxon>Bacteria</taxon>
        <taxon>Pseudomonadati</taxon>
        <taxon>Pseudomonadota</taxon>
        <taxon>Alphaproteobacteria</taxon>
        <taxon>Hyphomicrobiales</taxon>
        <taxon>Vineibacter</taxon>
    </lineage>
</organism>
<dbReference type="Proteomes" id="UP000321638">
    <property type="component" value="Unassembled WGS sequence"/>
</dbReference>
<dbReference type="RefSeq" id="WP_147846651.1">
    <property type="nucleotide sequence ID" value="NZ_VDUZ01000008.1"/>
</dbReference>
<comment type="similarity">
    <text evidence="8 9">Belongs to the TRAP transporter small permease family.</text>
</comment>
<keyword evidence="5 9" id="KW-0812">Transmembrane</keyword>
<comment type="function">
    <text evidence="9">Part of the tripartite ATP-independent periplasmic (TRAP) transport system.</text>
</comment>
<keyword evidence="7 9" id="KW-0472">Membrane</keyword>
<dbReference type="GO" id="GO:0015740">
    <property type="term" value="P:C4-dicarboxylate transport"/>
    <property type="evidence" value="ECO:0007669"/>
    <property type="project" value="TreeGrafter"/>
</dbReference>
<dbReference type="GO" id="GO:0005886">
    <property type="term" value="C:plasma membrane"/>
    <property type="evidence" value="ECO:0007669"/>
    <property type="project" value="UniProtKB-SubCell"/>
</dbReference>
<evidence type="ECO:0000256" key="9">
    <source>
        <dbReference type="RuleBase" id="RU369079"/>
    </source>
</evidence>
<protein>
    <recommendedName>
        <fullName evidence="9">TRAP transporter small permease protein</fullName>
    </recommendedName>
</protein>
<keyword evidence="6 9" id="KW-1133">Transmembrane helix</keyword>
<dbReference type="Pfam" id="PF04290">
    <property type="entry name" value="DctQ"/>
    <property type="match status" value="1"/>
</dbReference>
<evidence type="ECO:0000313" key="11">
    <source>
        <dbReference type="EMBL" id="TXL77611.1"/>
    </source>
</evidence>
<dbReference type="InterPro" id="IPR055348">
    <property type="entry name" value="DctQ"/>
</dbReference>
<evidence type="ECO:0000256" key="4">
    <source>
        <dbReference type="ARBA" id="ARBA00022519"/>
    </source>
</evidence>
<feature type="transmembrane region" description="Helical" evidence="9">
    <location>
        <begin position="88"/>
        <end position="109"/>
    </location>
</feature>
<comment type="subcellular location">
    <subcellularLocation>
        <location evidence="1 9">Cell inner membrane</location>
        <topology evidence="1 9">Multi-pass membrane protein</topology>
    </subcellularLocation>
</comment>
<dbReference type="OrthoDB" id="2877624at2"/>
<feature type="transmembrane region" description="Helical" evidence="9">
    <location>
        <begin position="49"/>
        <end position="67"/>
    </location>
</feature>
<evidence type="ECO:0000256" key="8">
    <source>
        <dbReference type="ARBA" id="ARBA00038436"/>
    </source>
</evidence>
<name>A0A5C8PRG0_9HYPH</name>
<sequence>MRLSTIAARLSQAGVAVGAVALTAMIVLITVQVISRRILTAPMVVADELSGYLLVITTFSALGYALLHGDHIQVTLVTDRLSDRLRRYLRVAWCLVGLPYVGLLVWRSAVLVLDSYHSGSFSVTATNVVLWPIQAFVPLGLAVLFVQMLAELLEALNLLRRGAA</sequence>
<keyword evidence="12" id="KW-1185">Reference proteome</keyword>
<evidence type="ECO:0000256" key="2">
    <source>
        <dbReference type="ARBA" id="ARBA00022448"/>
    </source>
</evidence>
<evidence type="ECO:0000256" key="6">
    <source>
        <dbReference type="ARBA" id="ARBA00022989"/>
    </source>
</evidence>
<dbReference type="PANTHER" id="PTHR35011">
    <property type="entry name" value="2,3-DIKETO-L-GULONATE TRAP TRANSPORTER SMALL PERMEASE PROTEIN YIAM"/>
    <property type="match status" value="1"/>
</dbReference>
<dbReference type="EMBL" id="VDUZ01000008">
    <property type="protein sequence ID" value="TXL77611.1"/>
    <property type="molecule type" value="Genomic_DNA"/>
</dbReference>
<evidence type="ECO:0000256" key="5">
    <source>
        <dbReference type="ARBA" id="ARBA00022692"/>
    </source>
</evidence>
<dbReference type="InterPro" id="IPR007387">
    <property type="entry name" value="TRAP_DctQ"/>
</dbReference>
<gene>
    <name evidence="11" type="ORF">FHP25_09270</name>
</gene>
<feature type="transmembrane region" description="Helical" evidence="9">
    <location>
        <begin position="12"/>
        <end position="34"/>
    </location>
</feature>
<evidence type="ECO:0000313" key="12">
    <source>
        <dbReference type="Proteomes" id="UP000321638"/>
    </source>
</evidence>
<evidence type="ECO:0000256" key="3">
    <source>
        <dbReference type="ARBA" id="ARBA00022475"/>
    </source>
</evidence>
<accession>A0A5C8PRG0</accession>
<dbReference type="AlphaFoldDB" id="A0A5C8PRG0"/>
<keyword evidence="4 9" id="KW-0997">Cell inner membrane</keyword>
<dbReference type="PANTHER" id="PTHR35011:SF10">
    <property type="entry name" value="TRAP TRANSPORTER SMALL PERMEASE PROTEIN"/>
    <property type="match status" value="1"/>
</dbReference>
<dbReference type="GO" id="GO:0022857">
    <property type="term" value="F:transmembrane transporter activity"/>
    <property type="evidence" value="ECO:0007669"/>
    <property type="project" value="UniProtKB-UniRule"/>
</dbReference>
<reference evidence="11 12" key="1">
    <citation type="submission" date="2019-06" db="EMBL/GenBank/DDBJ databases">
        <title>New taxonomy in bacterial strain CC-CFT640, isolated from vineyard.</title>
        <authorList>
            <person name="Lin S.-Y."/>
            <person name="Tsai C.-F."/>
            <person name="Young C.-C."/>
        </authorList>
    </citation>
    <scope>NUCLEOTIDE SEQUENCE [LARGE SCALE GENOMIC DNA]</scope>
    <source>
        <strain evidence="11 12">CC-CFT640</strain>
    </source>
</reference>
<keyword evidence="3" id="KW-1003">Cell membrane</keyword>
<feature type="transmembrane region" description="Helical" evidence="9">
    <location>
        <begin position="129"/>
        <end position="150"/>
    </location>
</feature>
<keyword evidence="2 9" id="KW-0813">Transport</keyword>
<evidence type="ECO:0000256" key="1">
    <source>
        <dbReference type="ARBA" id="ARBA00004429"/>
    </source>
</evidence>